<evidence type="ECO:0000313" key="5">
    <source>
        <dbReference type="EMBL" id="MBD1548514.1"/>
    </source>
</evidence>
<evidence type="ECO:0000256" key="1">
    <source>
        <dbReference type="ARBA" id="ARBA00004751"/>
    </source>
</evidence>
<sequence length="273" mass="29117">MRIGKQDQAFTAIATSDADSITVRGYDLVDELIGEIDFTDYFWLLVLGERPTDKQRRMMNACLVSIAEHGLVPSVQAARMTLAAAPEAWQGAMSAGLLGMGSVVAGSSEIAGRYLAEVIARAKNEGKDIETAAIESLQALKEARKKVPGLGHPQHSAGDPRVDRLLEIADKNGVSGVYIETLRVLAKHAPGIINRPLPINVSGAIPAAILDAGWPLDALKAVPLLARTAGLAAHLYEEAQRSIGFIMSNEADLAIAYDGEPSKKTRETKAARD</sequence>
<evidence type="ECO:0000256" key="2">
    <source>
        <dbReference type="ARBA" id="ARBA00010566"/>
    </source>
</evidence>
<dbReference type="AlphaFoldDB" id="A0A926SA85"/>
<dbReference type="Pfam" id="PF00285">
    <property type="entry name" value="Citrate_synt"/>
    <property type="match status" value="1"/>
</dbReference>
<dbReference type="Proteomes" id="UP000598467">
    <property type="component" value="Unassembled WGS sequence"/>
</dbReference>
<organism evidence="5 6">
    <name type="scientific">Roseibium aggregatum</name>
    <dbReference type="NCBI Taxonomy" id="187304"/>
    <lineage>
        <taxon>Bacteria</taxon>
        <taxon>Pseudomonadati</taxon>
        <taxon>Pseudomonadota</taxon>
        <taxon>Alphaproteobacteria</taxon>
        <taxon>Hyphomicrobiales</taxon>
        <taxon>Stappiaceae</taxon>
        <taxon>Roseibium</taxon>
    </lineage>
</organism>
<keyword evidence="4" id="KW-0808">Transferase</keyword>
<keyword evidence="5" id="KW-0456">Lyase</keyword>
<dbReference type="InterPro" id="IPR016142">
    <property type="entry name" value="Citrate_synth-like_lrg_a-sub"/>
</dbReference>
<dbReference type="Gene3D" id="1.10.580.10">
    <property type="entry name" value="Citrate Synthase, domain 1"/>
    <property type="match status" value="1"/>
</dbReference>
<dbReference type="EC" id="2.3.3.16" evidence="3"/>
<dbReference type="InterPro" id="IPR036969">
    <property type="entry name" value="Citrate_synthase_sf"/>
</dbReference>
<dbReference type="GO" id="GO:0006099">
    <property type="term" value="P:tricarboxylic acid cycle"/>
    <property type="evidence" value="ECO:0007669"/>
    <property type="project" value="TreeGrafter"/>
</dbReference>
<evidence type="ECO:0000256" key="3">
    <source>
        <dbReference type="ARBA" id="ARBA00012972"/>
    </source>
</evidence>
<dbReference type="InterPro" id="IPR002020">
    <property type="entry name" value="Citrate_synthase"/>
</dbReference>
<comment type="pathway">
    <text evidence="1">Carbohydrate metabolism; tricarboxylic acid cycle; isocitrate from oxaloacetate: step 1/2.</text>
</comment>
<comment type="similarity">
    <text evidence="2">Belongs to the citrate synthase family.</text>
</comment>
<protein>
    <recommendedName>
        <fullName evidence="3">citrate synthase (unknown stereospecificity)</fullName>
        <ecNumber evidence="3">2.3.3.16</ecNumber>
    </recommendedName>
</protein>
<dbReference type="SUPFAM" id="SSF48256">
    <property type="entry name" value="Citrate synthase"/>
    <property type="match status" value="1"/>
</dbReference>
<gene>
    <name evidence="5" type="ORF">HK439_19810</name>
</gene>
<proteinExistence type="inferred from homology"/>
<evidence type="ECO:0000313" key="6">
    <source>
        <dbReference type="Proteomes" id="UP000598467"/>
    </source>
</evidence>
<dbReference type="GO" id="GO:0036440">
    <property type="term" value="F:citrate synthase activity"/>
    <property type="evidence" value="ECO:0007669"/>
    <property type="project" value="UniProtKB-EC"/>
</dbReference>
<dbReference type="GO" id="GO:0016829">
    <property type="term" value="F:lyase activity"/>
    <property type="evidence" value="ECO:0007669"/>
    <property type="project" value="UniProtKB-KW"/>
</dbReference>
<reference evidence="5" key="1">
    <citation type="submission" date="2020-05" db="EMBL/GenBank/DDBJ databases">
        <title>Identification of trans-AT polyketide cluster in two marine bacteria, producers of a novel glutaramide-containing polyketide sesbanimide D and analogs.</title>
        <authorList>
            <person name="Kacar D."/>
            <person name="Rodriguez P."/>
            <person name="Canedo L."/>
            <person name="Gonzalez E."/>
            <person name="Galan B."/>
            <person name="De La Calle F."/>
            <person name="Garcia J.L."/>
        </authorList>
    </citation>
    <scope>NUCLEOTIDE SEQUENCE</scope>
    <source>
        <strain evidence="5">PHM038</strain>
    </source>
</reference>
<accession>A0A926SA85</accession>
<comment type="caution">
    <text evidence="5">The sequence shown here is derived from an EMBL/GenBank/DDBJ whole genome shotgun (WGS) entry which is preliminary data.</text>
</comment>
<dbReference type="NCBIfam" id="NF004868">
    <property type="entry name" value="PRK06224.1-5"/>
    <property type="match status" value="1"/>
</dbReference>
<dbReference type="RefSeq" id="WP_190293204.1">
    <property type="nucleotide sequence ID" value="NZ_JABFCZ010000023.1"/>
</dbReference>
<dbReference type="PANTHER" id="PTHR11739:SF4">
    <property type="entry name" value="CITRATE SYNTHASE, PEROXISOMAL"/>
    <property type="match status" value="1"/>
</dbReference>
<dbReference type="CDD" id="cd06100">
    <property type="entry name" value="CCL_ACL-C"/>
    <property type="match status" value="1"/>
</dbReference>
<evidence type="ECO:0000256" key="4">
    <source>
        <dbReference type="ARBA" id="ARBA00022679"/>
    </source>
</evidence>
<dbReference type="PANTHER" id="PTHR11739">
    <property type="entry name" value="CITRATE SYNTHASE"/>
    <property type="match status" value="1"/>
</dbReference>
<name>A0A926SA85_9HYPH</name>
<dbReference type="Gene3D" id="1.10.230.10">
    <property type="entry name" value="Cytochrome P450-Terp, domain 2"/>
    <property type="match status" value="1"/>
</dbReference>
<dbReference type="InterPro" id="IPR016143">
    <property type="entry name" value="Citrate_synth-like_sm_a-sub"/>
</dbReference>
<dbReference type="GO" id="GO:0005829">
    <property type="term" value="C:cytosol"/>
    <property type="evidence" value="ECO:0007669"/>
    <property type="project" value="TreeGrafter"/>
</dbReference>
<dbReference type="GO" id="GO:0005975">
    <property type="term" value="P:carbohydrate metabolic process"/>
    <property type="evidence" value="ECO:0007669"/>
    <property type="project" value="TreeGrafter"/>
</dbReference>
<dbReference type="EMBL" id="JABFCZ010000023">
    <property type="protein sequence ID" value="MBD1548514.1"/>
    <property type="molecule type" value="Genomic_DNA"/>
</dbReference>